<dbReference type="InterPro" id="IPR029063">
    <property type="entry name" value="SAM-dependent_MTases_sf"/>
</dbReference>
<dbReference type="OrthoDB" id="1368803at2759"/>
<reference evidence="13" key="2">
    <citation type="submission" date="2025-04" db="UniProtKB">
        <authorList>
            <consortium name="RefSeq"/>
        </authorList>
    </citation>
    <scope>IDENTIFICATION</scope>
    <source>
        <strain evidence="13">Aabys</strain>
    </source>
</reference>
<evidence type="ECO:0000259" key="10">
    <source>
        <dbReference type="Pfam" id="PF17286"/>
    </source>
</evidence>
<dbReference type="InterPro" id="IPR035075">
    <property type="entry name" value="PRMT5"/>
</dbReference>
<accession>A0A1I8MK02</accession>
<evidence type="ECO:0000256" key="3">
    <source>
        <dbReference type="ARBA" id="ARBA00022691"/>
    </source>
</evidence>
<dbReference type="FunFam" id="2.70.160.11:FF:000003">
    <property type="entry name" value="Protein arginine N-methyltransferase 5"/>
    <property type="match status" value="1"/>
</dbReference>
<evidence type="ECO:0000256" key="7">
    <source>
        <dbReference type="PIRSR" id="PIRSR015894-3"/>
    </source>
</evidence>
<keyword evidence="3 4" id="KW-0949">S-adenosyl-L-methionine</keyword>
<dbReference type="SUPFAM" id="SSF53335">
    <property type="entry name" value="S-adenosyl-L-methionine-dependent methyltransferases"/>
    <property type="match status" value="1"/>
</dbReference>
<dbReference type="Gene3D" id="2.70.160.11">
    <property type="entry name" value="Hnrnp arginine n-methyltransferase1"/>
    <property type="match status" value="1"/>
</dbReference>
<feature type="active site" description="Proton donor/acceptor" evidence="5">
    <location>
        <position position="424"/>
    </location>
</feature>
<dbReference type="RefSeq" id="XP_005188424.1">
    <property type="nucleotide sequence ID" value="XM_005188367.3"/>
</dbReference>
<dbReference type="Pfam" id="PF17286">
    <property type="entry name" value="PRMT5_C"/>
    <property type="match status" value="1"/>
</dbReference>
<protein>
    <recommendedName>
        <fullName evidence="4">Protein arginine N-methyltransferase</fullName>
    </recommendedName>
</protein>
<feature type="binding site" evidence="6">
    <location>
        <begin position="312"/>
        <end position="313"/>
    </location>
    <ligand>
        <name>S-adenosyl-L-methionine</name>
        <dbReference type="ChEBI" id="CHEBI:59789"/>
    </ligand>
</feature>
<dbReference type="Pfam" id="PF05185">
    <property type="entry name" value="PRMT5"/>
    <property type="match status" value="1"/>
</dbReference>
<dbReference type="PIRSF" id="PIRSF015894">
    <property type="entry name" value="Skb1_MeTrfase"/>
    <property type="match status" value="1"/>
</dbReference>
<dbReference type="KEGG" id="mde:101892351"/>
<evidence type="ECO:0000256" key="6">
    <source>
        <dbReference type="PIRSR" id="PIRSR015894-2"/>
    </source>
</evidence>
<sequence>MPYICLLQEGNPNLPRFIEKAQQNNFTVVATPLNCMELPLEFENEPLNEKHTQNTTADLLLTAEQWNTRVISILSETIDCDSPNEIVRKNSEEVLKRDISWAEHLQYGGYTMVKLKGPNNLNLARVLTNKIKGILLVQIPLYNSAAAQTTWRRDIGEDETLKIIENGDSWHWWNRFRWAADFNNKLRLVLELNEGEQPSLDVILRWLGEPLEAVIIPSSMFIRNRHNFPVLPKTWQEVLKMFVKAHVNMIVSTDCSDNSLKLYSDYLNNFREMHKDSHILQSFEDVLEIPLQPLYDNLDCYTYEIFEKDPVKYKLYQNAIEAALKYRVKDDEIEDKLSIIMVLGAGRGPLARAALNAGERTGRKVRVYIIEKNPNAIRTLTAIAKKLWHNKDVHIFSKDMREFSPPEPADILVSELLGSFGDNELSPECLDCAQKLLKPDGISIPYKSVSFINPVMSSKLYNAVRNVGRMEPFSREKVSSYYNHAENGFVVLLKNVYNIDYPKALFEFVHPNPDKRKDNTRYKVLQFEVQLDCVLTGIAGYFECWLYGDILMSINPPTHTPGMPSWFPMYFPFTEPMNVKRGDTIEIHFWRCVSKQKIWYEWCLASPHTTHVHNLGGRSCPIYCT</sequence>
<organism evidence="11">
    <name type="scientific">Musca domestica</name>
    <name type="common">House fly</name>
    <dbReference type="NCBI Taxonomy" id="7370"/>
    <lineage>
        <taxon>Eukaryota</taxon>
        <taxon>Metazoa</taxon>
        <taxon>Ecdysozoa</taxon>
        <taxon>Arthropoda</taxon>
        <taxon>Hexapoda</taxon>
        <taxon>Insecta</taxon>
        <taxon>Pterygota</taxon>
        <taxon>Neoptera</taxon>
        <taxon>Endopterygota</taxon>
        <taxon>Diptera</taxon>
        <taxon>Brachycera</taxon>
        <taxon>Muscomorpha</taxon>
        <taxon>Muscoidea</taxon>
        <taxon>Muscidae</taxon>
        <taxon>Musca</taxon>
    </lineage>
</organism>
<evidence type="ECO:0000256" key="4">
    <source>
        <dbReference type="PIRNR" id="PIRNR015894"/>
    </source>
</evidence>
<dbReference type="Pfam" id="PF17285">
    <property type="entry name" value="PRMT5_TIM"/>
    <property type="match status" value="1"/>
</dbReference>
<evidence type="ECO:0000256" key="1">
    <source>
        <dbReference type="ARBA" id="ARBA00022603"/>
    </source>
</evidence>
<evidence type="ECO:0000313" key="13">
    <source>
        <dbReference type="RefSeq" id="XP_005188424.1"/>
    </source>
</evidence>
<evidence type="ECO:0000259" key="9">
    <source>
        <dbReference type="Pfam" id="PF17285"/>
    </source>
</evidence>
<feature type="site" description="Critical for specifying symmetric addition of methyl groups" evidence="7">
    <location>
        <position position="306"/>
    </location>
</feature>
<dbReference type="GO" id="GO:0032259">
    <property type="term" value="P:methylation"/>
    <property type="evidence" value="ECO:0007669"/>
    <property type="project" value="UniProtKB-KW"/>
</dbReference>
<gene>
    <name evidence="11" type="primary">101892351</name>
    <name evidence="13" type="synonym">LOC101892351</name>
</gene>
<dbReference type="InterPro" id="IPR025799">
    <property type="entry name" value="Arg_MeTrfase"/>
</dbReference>
<dbReference type="GO" id="GO:0006355">
    <property type="term" value="P:regulation of DNA-templated transcription"/>
    <property type="evidence" value="ECO:0007669"/>
    <property type="project" value="TreeGrafter"/>
</dbReference>
<dbReference type="PROSITE" id="PS51678">
    <property type="entry name" value="SAM_MT_PRMT"/>
    <property type="match status" value="1"/>
</dbReference>
<dbReference type="GO" id="GO:0005634">
    <property type="term" value="C:nucleus"/>
    <property type="evidence" value="ECO:0007669"/>
    <property type="project" value="TreeGrafter"/>
</dbReference>
<dbReference type="Proteomes" id="UP001652621">
    <property type="component" value="Unplaced"/>
</dbReference>
<dbReference type="EnsemblMetazoa" id="MDOA005724-RA">
    <property type="protein sequence ID" value="MDOA005724-PA"/>
    <property type="gene ID" value="MDOA005724"/>
</dbReference>
<dbReference type="VEuPathDB" id="VectorBase:MDOA005724"/>
<evidence type="ECO:0000313" key="11">
    <source>
        <dbReference type="EnsemblMetazoa" id="MDOA005724-PA"/>
    </source>
</evidence>
<evidence type="ECO:0000259" key="8">
    <source>
        <dbReference type="Pfam" id="PF05185"/>
    </source>
</evidence>
<dbReference type="InterPro" id="IPR035248">
    <property type="entry name" value="PRMT5_C"/>
</dbReference>
<keyword evidence="2 4" id="KW-0808">Transferase</keyword>
<dbReference type="eggNOG" id="KOG0822">
    <property type="taxonomic scope" value="Eukaryota"/>
</dbReference>
<dbReference type="GO" id="GO:0005829">
    <property type="term" value="C:cytosol"/>
    <property type="evidence" value="ECO:0007669"/>
    <property type="project" value="TreeGrafter"/>
</dbReference>
<evidence type="ECO:0000256" key="5">
    <source>
        <dbReference type="PIRSR" id="PIRSR015894-1"/>
    </source>
</evidence>
<feature type="domain" description="PRMT5 TIM barrel" evidence="9">
    <location>
        <begin position="25"/>
        <end position="270"/>
    </location>
</feature>
<dbReference type="VEuPathDB" id="VectorBase:MDOMA2_005098"/>
<feature type="domain" description="PRMT5 oligomerisation" evidence="10">
    <location>
        <begin position="448"/>
        <end position="622"/>
    </location>
</feature>
<dbReference type="Gene3D" id="3.20.20.150">
    <property type="entry name" value="Divalent-metal-dependent TIM barrel enzymes"/>
    <property type="match status" value="1"/>
</dbReference>
<feature type="binding site" evidence="6">
    <location>
        <position position="371"/>
    </location>
    <ligand>
        <name>S-adenosyl-L-methionine</name>
        <dbReference type="ChEBI" id="CHEBI:59789"/>
    </ligand>
</feature>
<comment type="similarity">
    <text evidence="4">Belongs to the class I-like SAM-binding methyltransferase superfamily.</text>
</comment>
<feature type="binding site" evidence="6">
    <location>
        <begin position="399"/>
        <end position="400"/>
    </location>
    <ligand>
        <name>S-adenosyl-L-methionine</name>
        <dbReference type="ChEBI" id="CHEBI:59789"/>
    </ligand>
</feature>
<dbReference type="InterPro" id="IPR007857">
    <property type="entry name" value="Arg_MeTrfase_PRMT5"/>
</dbReference>
<keyword evidence="1 4" id="KW-0489">Methyltransferase</keyword>
<dbReference type="STRING" id="7370.A0A1I8MK02"/>
<dbReference type="GO" id="GO:0016274">
    <property type="term" value="F:protein-arginine N-methyltransferase activity"/>
    <property type="evidence" value="ECO:0007669"/>
    <property type="project" value="InterPro"/>
</dbReference>
<feature type="binding site" evidence="6">
    <location>
        <position position="303"/>
    </location>
    <ligand>
        <name>S-adenosyl-L-methionine</name>
        <dbReference type="ChEBI" id="CHEBI:59789"/>
    </ligand>
</feature>
<feature type="active site" description="Proton donor/acceptor" evidence="5">
    <location>
        <position position="415"/>
    </location>
</feature>
<reference evidence="11" key="1">
    <citation type="submission" date="2020-05" db="UniProtKB">
        <authorList>
            <consortium name="EnsemblMetazoa"/>
        </authorList>
    </citation>
    <scope>IDENTIFICATION</scope>
    <source>
        <strain evidence="11">Aabys</strain>
    </source>
</reference>
<proteinExistence type="inferred from homology"/>
<feature type="domain" description="PRMT5 arginine-N-methyltransferase" evidence="8">
    <location>
        <begin position="277"/>
        <end position="444"/>
    </location>
</feature>
<dbReference type="AlphaFoldDB" id="A0A1I8MK02"/>
<name>A0A1I8MK02_MUSDO</name>
<dbReference type="Gene3D" id="3.40.50.150">
    <property type="entry name" value="Vaccinia Virus protein VP39"/>
    <property type="match status" value="1"/>
</dbReference>
<evidence type="ECO:0000256" key="2">
    <source>
        <dbReference type="ARBA" id="ARBA00022679"/>
    </source>
</evidence>
<evidence type="ECO:0000313" key="12">
    <source>
        <dbReference type="Proteomes" id="UP001652621"/>
    </source>
</evidence>
<dbReference type="PANTHER" id="PTHR10738">
    <property type="entry name" value="PROTEIN ARGININE N-METHYLTRANSFERASE 5"/>
    <property type="match status" value="1"/>
</dbReference>
<dbReference type="InterPro" id="IPR035247">
    <property type="entry name" value="PRMT5_TIM"/>
</dbReference>
<keyword evidence="12" id="KW-1185">Reference proteome</keyword>
<dbReference type="PANTHER" id="PTHR10738:SF0">
    <property type="entry name" value="PROTEIN ARGININE N-METHYLTRANSFERASE 5"/>
    <property type="match status" value="1"/>
</dbReference>